<dbReference type="PANTHER" id="PTHR31170">
    <property type="entry name" value="BNAC04G53230D PROTEIN"/>
    <property type="match status" value="1"/>
</dbReference>
<dbReference type="InterPro" id="IPR004158">
    <property type="entry name" value="DUF247_pln"/>
</dbReference>
<accession>A0AAF0QM75</accession>
<dbReference type="EMBL" id="CP133615">
    <property type="protein sequence ID" value="WMV23186.1"/>
    <property type="molecule type" value="Genomic_DNA"/>
</dbReference>
<sequence length="629" mass="73020">MLLQITHHDKATQTETEEEDTIEKILKAITTLCTKVDSMDNEIQKLKTNEDNLKSKASQQHDYKNAEIRRAEDRKKPELKGDDGKLLKTHNVCLNTAAGTSKQVSDKQHKNVNLDQLFAKPFTQRTPKHVSIEPQTSTYADSLQNQRIRVEKGMEHSIDITSTDNRILLHEIEEGREVHQLIDIKDTNDEDPSGSQTKKCIIQIFDKMFEDLDKSSFKSCTIFKVNVRLRESNPDAYTPKMVSIGPYHRKNAQLRPMEKYKLLYLRQFLKRNEEFDVKYWISMLEYMKEEALMCYDDIEYLDTDDNHEFCKMLLLDGCFVVEFIRECSKKYAEVGEDRIINFVDYKYNQILRDLLLLENQLPFFILDQLHSLTAKDDEPLEKLAITLFSQVVNLGYMSKYGVLCLMNLSIYGIERRDMKHLLQVVHLVSCPINFKKSSNDNDTKWNKVMPNATELSEAGVRFTKVNYTSSLFYREFANGLMTIPSLDVVDGTETLLRNFIAYEQQSIDLQYLYFSDYAIFMDQLIDTDKDVSLLCRKGIIANWIGEDKEVASLFNKMGNGVTVYSNFYYKEVFTKAVKHCDEKPWNRMKASLKHNYFSSPWVGASTMTVIILLILTTIQTILAIISAFK</sequence>
<proteinExistence type="predicted"/>
<organism evidence="2 3">
    <name type="scientific">Solanum verrucosum</name>
    <dbReference type="NCBI Taxonomy" id="315347"/>
    <lineage>
        <taxon>Eukaryota</taxon>
        <taxon>Viridiplantae</taxon>
        <taxon>Streptophyta</taxon>
        <taxon>Embryophyta</taxon>
        <taxon>Tracheophyta</taxon>
        <taxon>Spermatophyta</taxon>
        <taxon>Magnoliopsida</taxon>
        <taxon>eudicotyledons</taxon>
        <taxon>Gunneridae</taxon>
        <taxon>Pentapetalae</taxon>
        <taxon>asterids</taxon>
        <taxon>lamiids</taxon>
        <taxon>Solanales</taxon>
        <taxon>Solanaceae</taxon>
        <taxon>Solanoideae</taxon>
        <taxon>Solaneae</taxon>
        <taxon>Solanum</taxon>
    </lineage>
</organism>
<name>A0AAF0QM75_SOLVR</name>
<evidence type="ECO:0000313" key="2">
    <source>
        <dbReference type="EMBL" id="WMV23186.1"/>
    </source>
</evidence>
<evidence type="ECO:0000313" key="3">
    <source>
        <dbReference type="Proteomes" id="UP001234989"/>
    </source>
</evidence>
<evidence type="ECO:0000256" key="1">
    <source>
        <dbReference type="SAM" id="Phobius"/>
    </source>
</evidence>
<dbReference type="Proteomes" id="UP001234989">
    <property type="component" value="Chromosome 4"/>
</dbReference>
<reference evidence="2" key="1">
    <citation type="submission" date="2023-08" db="EMBL/GenBank/DDBJ databases">
        <title>A de novo genome assembly of Solanum verrucosum Schlechtendal, a Mexican diploid species geographically isolated from the other diploid A-genome species in potato relatives.</title>
        <authorList>
            <person name="Hosaka K."/>
        </authorList>
    </citation>
    <scope>NUCLEOTIDE SEQUENCE</scope>
    <source>
        <tissue evidence="2">Young leaves</tissue>
    </source>
</reference>
<dbReference type="AlphaFoldDB" id="A0AAF0QM75"/>
<dbReference type="Pfam" id="PF03140">
    <property type="entry name" value="DUF247"/>
    <property type="match status" value="1"/>
</dbReference>
<keyword evidence="1" id="KW-1133">Transmembrane helix</keyword>
<keyword evidence="1" id="KW-0812">Transmembrane</keyword>
<protein>
    <submittedName>
        <fullName evidence="2">Uncharacterized protein</fullName>
    </submittedName>
</protein>
<dbReference type="PANTHER" id="PTHR31170:SF25">
    <property type="entry name" value="BNAA09G04570D PROTEIN"/>
    <property type="match status" value="1"/>
</dbReference>
<keyword evidence="1" id="KW-0472">Membrane</keyword>
<keyword evidence="3" id="KW-1185">Reference proteome</keyword>
<feature type="transmembrane region" description="Helical" evidence="1">
    <location>
        <begin position="601"/>
        <end position="628"/>
    </location>
</feature>
<gene>
    <name evidence="2" type="ORF">MTR67_016571</name>
</gene>